<feature type="transmembrane region" description="Helical" evidence="1">
    <location>
        <begin position="254"/>
        <end position="275"/>
    </location>
</feature>
<feature type="transmembrane region" description="Helical" evidence="1">
    <location>
        <begin position="69"/>
        <end position="88"/>
    </location>
</feature>
<keyword evidence="1" id="KW-1133">Transmembrane helix</keyword>
<keyword evidence="3" id="KW-1185">Reference proteome</keyword>
<sequence>MIDAETQYRALVRVLPVWYRAERGDEMVGTLLDLHGERARAALWTELWALLALGVRTRLAGRAAPARTVALGDLVRAGVLLGLLWGALKSAGYVGNELRLVIEHPGELSPLMHSALRSYLIRHLVLLAAGLVPLALLVDGWRRAARIAAGAILVAGALWGLTRYSLSLGPDLVVNYAPQWLPLVLLLLAFHADAPLPPARPWWWAIGGSLVAAVTAEYVFAYGVGRLAGLSPLLWLCTMAGAGYLLLRRRTEQRAAASTLALAVCLALVVAQTLVEKRGFPFDVLTTAQVSLAGLVVVALTVIGIRDYRRTVVNH</sequence>
<protein>
    <submittedName>
        <fullName evidence="2">Uncharacterized protein</fullName>
    </submittedName>
</protein>
<evidence type="ECO:0000256" key="1">
    <source>
        <dbReference type="SAM" id="Phobius"/>
    </source>
</evidence>
<feature type="transmembrane region" description="Helical" evidence="1">
    <location>
        <begin position="144"/>
        <end position="161"/>
    </location>
</feature>
<proteinExistence type="predicted"/>
<keyword evidence="1" id="KW-0812">Transmembrane</keyword>
<evidence type="ECO:0000313" key="3">
    <source>
        <dbReference type="Proteomes" id="UP000215199"/>
    </source>
</evidence>
<feature type="transmembrane region" description="Helical" evidence="1">
    <location>
        <begin position="287"/>
        <end position="305"/>
    </location>
</feature>
<gene>
    <name evidence="2" type="ORF">CF165_26220</name>
</gene>
<reference evidence="3" key="1">
    <citation type="submission" date="2017-07" db="EMBL/GenBank/DDBJ databases">
        <title>Comparative genome mining reveals phylogenetic distribution patterns of secondary metabolites in Amycolatopsis.</title>
        <authorList>
            <person name="Adamek M."/>
            <person name="Alanjary M."/>
            <person name="Sales-Ortells H."/>
            <person name="Goodfellow M."/>
            <person name="Bull A.T."/>
            <person name="Kalinowski J."/>
            <person name="Ziemert N."/>
        </authorList>
    </citation>
    <scope>NUCLEOTIDE SEQUENCE [LARGE SCALE GENOMIC DNA]</scope>
    <source>
        <strain evidence="3">H5</strain>
    </source>
</reference>
<dbReference type="RefSeq" id="WP_093950227.1">
    <property type="nucleotide sequence ID" value="NZ_NMUL01000027.1"/>
</dbReference>
<accession>A0A229T0M9</accession>
<evidence type="ECO:0000313" key="2">
    <source>
        <dbReference type="EMBL" id="OXM64732.1"/>
    </source>
</evidence>
<dbReference type="OrthoDB" id="3638169at2"/>
<feature type="transmembrane region" description="Helical" evidence="1">
    <location>
        <begin position="119"/>
        <end position="137"/>
    </location>
</feature>
<keyword evidence="1" id="KW-0472">Membrane</keyword>
<name>A0A229T0M9_9PSEU</name>
<feature type="transmembrane region" description="Helical" evidence="1">
    <location>
        <begin position="227"/>
        <end position="247"/>
    </location>
</feature>
<feature type="transmembrane region" description="Helical" evidence="1">
    <location>
        <begin position="173"/>
        <end position="190"/>
    </location>
</feature>
<dbReference type="Proteomes" id="UP000215199">
    <property type="component" value="Unassembled WGS sequence"/>
</dbReference>
<organism evidence="2 3">
    <name type="scientific">Amycolatopsis vastitatis</name>
    <dbReference type="NCBI Taxonomy" id="1905142"/>
    <lineage>
        <taxon>Bacteria</taxon>
        <taxon>Bacillati</taxon>
        <taxon>Actinomycetota</taxon>
        <taxon>Actinomycetes</taxon>
        <taxon>Pseudonocardiales</taxon>
        <taxon>Pseudonocardiaceae</taxon>
        <taxon>Amycolatopsis</taxon>
    </lineage>
</organism>
<dbReference type="EMBL" id="NMUL01000027">
    <property type="protein sequence ID" value="OXM64732.1"/>
    <property type="molecule type" value="Genomic_DNA"/>
</dbReference>
<feature type="transmembrane region" description="Helical" evidence="1">
    <location>
        <begin position="202"/>
        <end position="221"/>
    </location>
</feature>
<comment type="caution">
    <text evidence="2">The sequence shown here is derived from an EMBL/GenBank/DDBJ whole genome shotgun (WGS) entry which is preliminary data.</text>
</comment>
<dbReference type="AlphaFoldDB" id="A0A229T0M9"/>